<evidence type="ECO:0000259" key="2">
    <source>
        <dbReference type="Pfam" id="PF15249"/>
    </source>
</evidence>
<dbReference type="OrthoDB" id="2556847at2759"/>
<dbReference type="InParanoid" id="A0A6J2WHL4"/>
<evidence type="ECO:0000313" key="4">
    <source>
        <dbReference type="RefSeq" id="XP_030643237.1"/>
    </source>
</evidence>
<dbReference type="Pfam" id="PF15249">
    <property type="entry name" value="GLTSCR1"/>
    <property type="match status" value="1"/>
</dbReference>
<dbReference type="Proteomes" id="UP000504632">
    <property type="component" value="Chromosome 10"/>
</dbReference>
<name>A0A6J2WHL4_CHACN</name>
<feature type="compositionally biased region" description="Polar residues" evidence="1">
    <location>
        <begin position="920"/>
        <end position="930"/>
    </location>
</feature>
<keyword evidence="3" id="KW-1185">Reference proteome</keyword>
<dbReference type="InterPro" id="IPR015671">
    <property type="entry name" value="GSCR1_dom"/>
</dbReference>
<feature type="region of interest" description="Disordered" evidence="1">
    <location>
        <begin position="313"/>
        <end position="332"/>
    </location>
</feature>
<feature type="region of interest" description="Disordered" evidence="1">
    <location>
        <begin position="83"/>
        <end position="112"/>
    </location>
</feature>
<feature type="compositionally biased region" description="Polar residues" evidence="1">
    <location>
        <begin position="755"/>
        <end position="771"/>
    </location>
</feature>
<feature type="region of interest" description="Disordered" evidence="1">
    <location>
        <begin position="729"/>
        <end position="776"/>
    </location>
</feature>
<reference evidence="4" key="1">
    <citation type="submission" date="2025-08" db="UniProtKB">
        <authorList>
            <consortium name="RefSeq"/>
        </authorList>
    </citation>
    <scope>IDENTIFICATION</scope>
</reference>
<dbReference type="RefSeq" id="XP_030643237.1">
    <property type="nucleotide sequence ID" value="XM_030787377.1"/>
</dbReference>
<gene>
    <name evidence="4" type="primary">LOC115823329</name>
</gene>
<dbReference type="GeneID" id="115823329"/>
<feature type="compositionally biased region" description="Acidic residues" evidence="1">
    <location>
        <begin position="86"/>
        <end position="95"/>
    </location>
</feature>
<proteinExistence type="predicted"/>
<accession>A0A6J2WHL4</accession>
<feature type="region of interest" description="Disordered" evidence="1">
    <location>
        <begin position="601"/>
        <end position="648"/>
    </location>
</feature>
<evidence type="ECO:0000313" key="3">
    <source>
        <dbReference type="Proteomes" id="UP000504632"/>
    </source>
</evidence>
<dbReference type="AlphaFoldDB" id="A0A6J2WHL4"/>
<sequence>MEDEDGTCLLDVLCDPQALNDFLHGTNGLPSEDLLINSSSGEPSLFTDTPSPVSLLADDVGSRDTPASGCVDLSFLEEALLASPEAEGDPEETEQTAEVCPEEQQQQEEEDACDILQQSLQEADITEHTLALEAGLAQHGESISLYPSDNLLPSNAASYLVPSLPKPLSIPDVNTLQRDTQAAVEPPQPSLLAVGPGCPSLKPTAPQIMGLLPGNVFPAPTSEMSFTQSPTQGSNMVIQKALPTLTSRHVLTPAVRATGAPGILLQRAPLPIQPKLPVSIQPRLVQISPKPSSQKVSQGLTFVPATAAQNILLSPPVGPKQPSPPQPAPNLSKPVSLQLVNQGSSIVIQPQGLFQGQSQFFLPNQTPVTISQSGSTAKPLLTPASNQVASVQSRTPAASHLVDSSQVLTVPPRQLNFSPVFTTPTGQIALRQGAFLSGPLQLQSAQPTVFQVPAQLAGAYASQAQGQPATMVHSPALGNHITLINSSSMLTPDMTSISIVNGPSLVQGLPFASQTQKPATVPLEGQLNIPQTSLLLLPERPTAEEIGANEQVQIVQEMFKPLASPESLLGTLPAQTVTDASPVVNNTESSSTALSVISQAEALSAPPESREMPVDSVMESRDVLSSPPVGQNSLSTPPSSFPNQVGCGGQPLASARSVAGTELSPVQQVQAGPMVCVSPSTNPDSLCVSQKKSPPVLVSTYLNGEADPATQQHMQQSTGTPFVQADSKLVSRETQDSAMQSSPALAPRPHAQGARGQTTVQRIPLLSSSVTDQEERLTPAMRRHRVQQQLCMDHSRVINPNTQTPFVSLEDAVRHLLPYHTCARTLPSQRDFITVDRQFECVSGLLLKRTTDMLNKYRQLLLAEAQQVSPSAEMVMLERLFLQSERLALGEERRKARRDPASFLMSLRKSTFSRGHAASASLQIGRSGSPSSPPAWTLLSDRPPGLKTYRSSSKGALRLTIKHESGSRKVVHSSVCDVTNAHNAPSGHKRNYSRQLTNGGDSQDKEEVSEPLRSPELTPLKNPSGAQHVKLAEGVSHLSKESLIPLRRTGNLKDVPYSLAKPECPSVHVEPSLPDLSAPMLKRNRLEALEVQHSSLPPIVEDSALSEHLQSAIDSILELQRLQGPAAAVQPKLQQGHALEQSVSSMLEGQL</sequence>
<dbReference type="GO" id="GO:0045893">
    <property type="term" value="P:positive regulation of DNA-templated transcription"/>
    <property type="evidence" value="ECO:0007669"/>
    <property type="project" value="TreeGrafter"/>
</dbReference>
<feature type="compositionally biased region" description="Pro residues" evidence="1">
    <location>
        <begin position="316"/>
        <end position="328"/>
    </location>
</feature>
<feature type="domain" description="GLTSCR protein conserved" evidence="2">
    <location>
        <begin position="793"/>
        <end position="894"/>
    </location>
</feature>
<feature type="region of interest" description="Disordered" evidence="1">
    <location>
        <begin position="918"/>
        <end position="954"/>
    </location>
</feature>
<dbReference type="PANTHER" id="PTHR15572:SF4">
    <property type="entry name" value="GLIOMA TUMOR SUPPRESSOR CANDIDATE REGION GENE 1 PROTEIN-LIKE ISOFORM X1"/>
    <property type="match status" value="1"/>
</dbReference>
<feature type="region of interest" description="Disordered" evidence="1">
    <location>
        <begin position="979"/>
        <end position="1025"/>
    </location>
</feature>
<evidence type="ECO:0000256" key="1">
    <source>
        <dbReference type="SAM" id="MobiDB-lite"/>
    </source>
</evidence>
<feature type="compositionally biased region" description="Polar residues" evidence="1">
    <location>
        <begin position="628"/>
        <end position="643"/>
    </location>
</feature>
<dbReference type="GO" id="GO:0016514">
    <property type="term" value="C:SWI/SNF complex"/>
    <property type="evidence" value="ECO:0007669"/>
    <property type="project" value="TreeGrafter"/>
</dbReference>
<feature type="compositionally biased region" description="Basic and acidic residues" evidence="1">
    <location>
        <begin position="608"/>
        <end position="622"/>
    </location>
</feature>
<protein>
    <submittedName>
        <fullName evidence="4">BRD4-interacting chromatin-remodeling complex-associated protein</fullName>
    </submittedName>
</protein>
<dbReference type="PANTHER" id="PTHR15572">
    <property type="entry name" value="GLIOMA TUMOR SUPPRESSOR CANDIDATE REGION GENE 1"/>
    <property type="match status" value="1"/>
</dbReference>
<dbReference type="InterPro" id="IPR052438">
    <property type="entry name" value="Chromatin_remod/trans_coact"/>
</dbReference>
<organism evidence="3 4">
    <name type="scientific">Chanos chanos</name>
    <name type="common">Milkfish</name>
    <name type="synonym">Mugil chanos</name>
    <dbReference type="NCBI Taxonomy" id="29144"/>
    <lineage>
        <taxon>Eukaryota</taxon>
        <taxon>Metazoa</taxon>
        <taxon>Chordata</taxon>
        <taxon>Craniata</taxon>
        <taxon>Vertebrata</taxon>
        <taxon>Euteleostomi</taxon>
        <taxon>Actinopterygii</taxon>
        <taxon>Neopterygii</taxon>
        <taxon>Teleostei</taxon>
        <taxon>Ostariophysi</taxon>
        <taxon>Gonorynchiformes</taxon>
        <taxon>Chanidae</taxon>
        <taxon>Chanos</taxon>
    </lineage>
</organism>